<evidence type="ECO:0000313" key="8">
    <source>
        <dbReference type="Proteomes" id="UP000320766"/>
    </source>
</evidence>
<comment type="caution">
    <text evidence="7">The sequence shown here is derived from an EMBL/GenBank/DDBJ whole genome shotgun (WGS) entry which is preliminary data.</text>
</comment>
<evidence type="ECO:0000256" key="3">
    <source>
        <dbReference type="ARBA" id="ARBA00022723"/>
    </source>
</evidence>
<dbReference type="SFLD" id="SFLDG01217">
    <property type="entry name" value="B12-binding_methylthiotransfer"/>
    <property type="match status" value="1"/>
</dbReference>
<dbReference type="InterPro" id="IPR006158">
    <property type="entry name" value="Cobalamin-bd"/>
</dbReference>
<dbReference type="PANTHER" id="PTHR43409">
    <property type="entry name" value="ANAEROBIC MAGNESIUM-PROTOPORPHYRIN IX MONOMETHYL ESTER CYCLASE-RELATED"/>
    <property type="match status" value="1"/>
</dbReference>
<dbReference type="Pfam" id="PF02310">
    <property type="entry name" value="B12-binding"/>
    <property type="match status" value="1"/>
</dbReference>
<evidence type="ECO:0000256" key="2">
    <source>
        <dbReference type="ARBA" id="ARBA00022691"/>
    </source>
</evidence>
<dbReference type="InterPro" id="IPR007197">
    <property type="entry name" value="rSAM"/>
</dbReference>
<dbReference type="Proteomes" id="UP000320766">
    <property type="component" value="Unassembled WGS sequence"/>
</dbReference>
<dbReference type="InterPro" id="IPR058240">
    <property type="entry name" value="rSAM_sf"/>
</dbReference>
<reference evidence="7 8" key="1">
    <citation type="journal article" date="2019" name="Nat. Microbiol.">
        <title>Wide diversity of methane and short-chain alkane metabolisms in uncultured archaea.</title>
        <authorList>
            <person name="Borrel G."/>
            <person name="Adam P.S."/>
            <person name="McKay L.J."/>
            <person name="Chen L.X."/>
            <person name="Sierra-Garcia I.N."/>
            <person name="Sieber C.M."/>
            <person name="Letourneur Q."/>
            <person name="Ghozlane A."/>
            <person name="Andersen G.L."/>
            <person name="Li W.J."/>
            <person name="Hallam S.J."/>
            <person name="Muyzer G."/>
            <person name="de Oliveira V.M."/>
            <person name="Inskeep W.P."/>
            <person name="Banfield J.F."/>
            <person name="Gribaldo S."/>
        </authorList>
    </citation>
    <scope>NUCLEOTIDE SEQUENCE [LARGE SCALE GENOMIC DNA]</scope>
    <source>
        <strain evidence="7">NM1b</strain>
    </source>
</reference>
<dbReference type="AlphaFoldDB" id="A0A520KYL9"/>
<dbReference type="GO" id="GO:0051539">
    <property type="term" value="F:4 iron, 4 sulfur cluster binding"/>
    <property type="evidence" value="ECO:0007669"/>
    <property type="project" value="UniProtKB-KW"/>
</dbReference>
<name>A0A520KYL9_9EURY</name>
<evidence type="ECO:0000259" key="6">
    <source>
        <dbReference type="PROSITE" id="PS51918"/>
    </source>
</evidence>
<dbReference type="Gene3D" id="3.80.30.20">
    <property type="entry name" value="tm_1862 like domain"/>
    <property type="match status" value="1"/>
</dbReference>
<accession>A0A520KYL9</accession>
<keyword evidence="4" id="KW-0408">Iron</keyword>
<dbReference type="EMBL" id="RXIL01000019">
    <property type="protein sequence ID" value="RZN73120.1"/>
    <property type="molecule type" value="Genomic_DNA"/>
</dbReference>
<sequence>MKIELVSPFHYTYAPMLLGGILRSEGFDVKISNTLTQKSAEIILLSLYSTLHLIDEDIKDFIQKNKGKEIIVGGPVSSCPEMVLEELHVDAVVIGEGEETVLEILNDGISDEIKGVAFLEDGEVVKTPPKPVSDIDRPLPLIPDDIGEENIRGANVYIETHRGCIGNCGFCQVPRYFGRKIRSRSVENVLEEVNAFKEKGCNRISISGGTGSLYGFNRKINNSALIELLQGISEIMGKKNVSAPDLRVDYINDDVLDAIRDYTIGWVFFGIESGSDKILKKMRKGVTVEKCLRGVEMAKEHGLKVAGSFIVGYPGEEEEDFEETKSFMEEATLHDFFISIAEPIPKTPLSEEVLSIGTDENTVFKRHEGEYRVYGLTEAEARYFDLSLCGETNKFFPRIVDPNVFETHLNEARKQGEEIRKVTALLFKHKSSC</sequence>
<dbReference type="SFLD" id="SFLDG01123">
    <property type="entry name" value="methyltransferase_(Class_B)"/>
    <property type="match status" value="1"/>
</dbReference>
<protein>
    <submittedName>
        <fullName evidence="7">TIGR04014 family B12-binding domain/radical SAM domain-containing protein</fullName>
    </submittedName>
</protein>
<dbReference type="GO" id="GO:0003824">
    <property type="term" value="F:catalytic activity"/>
    <property type="evidence" value="ECO:0007669"/>
    <property type="project" value="InterPro"/>
</dbReference>
<evidence type="ECO:0000256" key="5">
    <source>
        <dbReference type="ARBA" id="ARBA00023014"/>
    </source>
</evidence>
<dbReference type="SUPFAM" id="SSF102114">
    <property type="entry name" value="Radical SAM enzymes"/>
    <property type="match status" value="1"/>
</dbReference>
<dbReference type="PROSITE" id="PS51918">
    <property type="entry name" value="RADICAL_SAM"/>
    <property type="match status" value="1"/>
</dbReference>
<dbReference type="GO" id="GO:0031419">
    <property type="term" value="F:cobalamin binding"/>
    <property type="evidence" value="ECO:0007669"/>
    <property type="project" value="InterPro"/>
</dbReference>
<dbReference type="InterPro" id="IPR051198">
    <property type="entry name" value="BchE-like"/>
</dbReference>
<evidence type="ECO:0000256" key="1">
    <source>
        <dbReference type="ARBA" id="ARBA00001966"/>
    </source>
</evidence>
<dbReference type="InterPro" id="IPR006638">
    <property type="entry name" value="Elp3/MiaA/NifB-like_rSAM"/>
</dbReference>
<evidence type="ECO:0000256" key="4">
    <source>
        <dbReference type="ARBA" id="ARBA00023004"/>
    </source>
</evidence>
<dbReference type="Gene3D" id="3.40.50.280">
    <property type="entry name" value="Cobalamin-binding domain"/>
    <property type="match status" value="1"/>
</dbReference>
<keyword evidence="2" id="KW-0949">S-adenosyl-L-methionine</keyword>
<dbReference type="InterPro" id="IPR023404">
    <property type="entry name" value="rSAM_horseshoe"/>
</dbReference>
<gene>
    <name evidence="7" type="ORF">EF807_01145</name>
</gene>
<keyword evidence="5" id="KW-0411">Iron-sulfur</keyword>
<dbReference type="CDD" id="cd01335">
    <property type="entry name" value="Radical_SAM"/>
    <property type="match status" value="1"/>
</dbReference>
<dbReference type="InterPro" id="IPR034466">
    <property type="entry name" value="Methyltransferase_Class_B"/>
</dbReference>
<evidence type="ECO:0000313" key="7">
    <source>
        <dbReference type="EMBL" id="RZN73120.1"/>
    </source>
</evidence>
<comment type="cofactor">
    <cofactor evidence="1">
        <name>[4Fe-4S] cluster</name>
        <dbReference type="ChEBI" id="CHEBI:49883"/>
    </cofactor>
</comment>
<dbReference type="SFLD" id="SFLDG01082">
    <property type="entry name" value="B12-binding_domain_containing"/>
    <property type="match status" value="1"/>
</dbReference>
<keyword evidence="3" id="KW-0479">Metal-binding</keyword>
<proteinExistence type="predicted"/>
<organism evidence="7 8">
    <name type="scientific">Candidatus Methanolliviera hydrocarbonicum</name>
    <dbReference type="NCBI Taxonomy" id="2491085"/>
    <lineage>
        <taxon>Archaea</taxon>
        <taxon>Methanobacteriati</taxon>
        <taxon>Methanobacteriota</taxon>
        <taxon>Candidatus Methanoliparia</taxon>
        <taxon>Candidatus Methanoliparales</taxon>
        <taxon>Candidatus Methanollivieraceae</taxon>
        <taxon>Candidatus Methanolliviera</taxon>
    </lineage>
</organism>
<dbReference type="NCBIfam" id="TIGR04014">
    <property type="entry name" value="B12_SAM_MJ_0865"/>
    <property type="match status" value="1"/>
</dbReference>
<feature type="domain" description="Radical SAM core" evidence="6">
    <location>
        <begin position="150"/>
        <end position="377"/>
    </location>
</feature>
<dbReference type="Pfam" id="PF04055">
    <property type="entry name" value="Radical_SAM"/>
    <property type="match status" value="1"/>
</dbReference>
<dbReference type="InterPro" id="IPR023979">
    <property type="entry name" value="CHP04014_B12-bd/rSAM"/>
</dbReference>
<dbReference type="SMART" id="SM00729">
    <property type="entry name" value="Elp3"/>
    <property type="match status" value="1"/>
</dbReference>
<dbReference type="SFLD" id="SFLDS00029">
    <property type="entry name" value="Radical_SAM"/>
    <property type="match status" value="1"/>
</dbReference>
<dbReference type="PANTHER" id="PTHR43409:SF17">
    <property type="entry name" value="METHYLTHIOTRANSFERASE MJ0865-RELATED"/>
    <property type="match status" value="1"/>
</dbReference>
<dbReference type="GO" id="GO:0046872">
    <property type="term" value="F:metal ion binding"/>
    <property type="evidence" value="ECO:0007669"/>
    <property type="project" value="UniProtKB-KW"/>
</dbReference>